<name>A0AAJ2JBG1_STEMA</name>
<sequence>MSQKAFLQEFDRAAITAFAPAGLADSGAVYTPRGGGPGVPCSVMVDRGTQAFGDDPMPVAVYEVVISLFRAEVVGERDAVVEVDGERYRLTDKLSDDGSRVRWAVARA</sequence>
<reference evidence="1" key="1">
    <citation type="submission" date="2023-07" db="EMBL/GenBank/DDBJ databases">
        <title>Comparative genomics of clinical Stenotrophomonas maltophilia isolates reveals regions of diversity which correlate with colonization and persistence in vivo.</title>
        <authorList>
            <person name="Mcdaniel M.S."/>
            <person name="Swords W.E."/>
            <person name="Sumpter N.A."/>
            <person name="Lindgren N.R."/>
            <person name="Billiot C.E."/>
        </authorList>
    </citation>
    <scope>NUCLEOTIDE SEQUENCE</scope>
    <source>
        <strain evidence="1">Ism4</strain>
    </source>
</reference>
<organism evidence="1 2">
    <name type="scientific">Stenotrophomonas maltophilia</name>
    <name type="common">Pseudomonas maltophilia</name>
    <name type="synonym">Xanthomonas maltophilia</name>
    <dbReference type="NCBI Taxonomy" id="40324"/>
    <lineage>
        <taxon>Bacteria</taxon>
        <taxon>Pseudomonadati</taxon>
        <taxon>Pseudomonadota</taxon>
        <taxon>Gammaproteobacteria</taxon>
        <taxon>Lysobacterales</taxon>
        <taxon>Lysobacteraceae</taxon>
        <taxon>Stenotrophomonas</taxon>
        <taxon>Stenotrophomonas maltophilia group</taxon>
    </lineage>
</organism>
<dbReference type="RefSeq" id="WP_312561486.1">
    <property type="nucleotide sequence ID" value="NZ_JAVSKO010000003.1"/>
</dbReference>
<comment type="caution">
    <text evidence="1">The sequence shown here is derived from an EMBL/GenBank/DDBJ whole genome shotgun (WGS) entry which is preliminary data.</text>
</comment>
<dbReference type="Proteomes" id="UP001251948">
    <property type="component" value="Unassembled WGS sequence"/>
</dbReference>
<protein>
    <submittedName>
        <fullName evidence="1">Uncharacterized protein</fullName>
    </submittedName>
</protein>
<gene>
    <name evidence="1" type="ORF">ROV92_07945</name>
</gene>
<dbReference type="AlphaFoldDB" id="A0AAJ2JBG1"/>
<dbReference type="EMBL" id="JAVSKO010000003">
    <property type="protein sequence ID" value="MDT3467927.1"/>
    <property type="molecule type" value="Genomic_DNA"/>
</dbReference>
<accession>A0AAJ2JBG1</accession>
<evidence type="ECO:0000313" key="1">
    <source>
        <dbReference type="EMBL" id="MDT3467927.1"/>
    </source>
</evidence>
<dbReference type="GO" id="GO:0019068">
    <property type="term" value="P:virion assembly"/>
    <property type="evidence" value="ECO:0007669"/>
    <property type="project" value="InterPro"/>
</dbReference>
<dbReference type="InterPro" id="IPR008018">
    <property type="entry name" value="Phage_tail_attach_FII"/>
</dbReference>
<proteinExistence type="predicted"/>
<evidence type="ECO:0000313" key="2">
    <source>
        <dbReference type="Proteomes" id="UP001251948"/>
    </source>
</evidence>
<dbReference type="Pfam" id="PF05354">
    <property type="entry name" value="Phage_attach"/>
    <property type="match status" value="1"/>
</dbReference>